<dbReference type="Proteomes" id="UP000256561">
    <property type="component" value="Unassembled WGS sequence"/>
</dbReference>
<reference evidence="3" key="1">
    <citation type="submission" date="2018-08" db="EMBL/GenBank/DDBJ databases">
        <authorList>
            <person name="Zhang J."/>
            <person name="Du Z.-J."/>
        </authorList>
    </citation>
    <scope>NUCLEOTIDE SEQUENCE [LARGE SCALE GENOMIC DNA]</scope>
    <source>
        <strain evidence="3">KCTC 52655</strain>
    </source>
</reference>
<accession>A0A3D8MD18</accession>
<feature type="chain" id="PRO_5017686022" evidence="1">
    <location>
        <begin position="21"/>
        <end position="102"/>
    </location>
</feature>
<comment type="caution">
    <text evidence="2">The sequence shown here is derived from an EMBL/GenBank/DDBJ whole genome shotgun (WGS) entry which is preliminary data.</text>
</comment>
<dbReference type="AlphaFoldDB" id="A0A3D8MD18"/>
<sequence>MRLSFFVLISTLAGMGNALAASEQDGANSEPLRLEATIRANKEQPRVLSIVPWQLPQHRQINGALSWQPQLSVPAMIERNQFIQQLGQSSEKPEITASAQAQ</sequence>
<evidence type="ECO:0000313" key="3">
    <source>
        <dbReference type="Proteomes" id="UP000256561"/>
    </source>
</evidence>
<name>A0A3D8MD18_9ALTE</name>
<proteinExistence type="predicted"/>
<dbReference type="EMBL" id="QRHA01000002">
    <property type="protein sequence ID" value="RDV28185.1"/>
    <property type="molecule type" value="Genomic_DNA"/>
</dbReference>
<keyword evidence="3" id="KW-1185">Reference proteome</keyword>
<feature type="signal peptide" evidence="1">
    <location>
        <begin position="1"/>
        <end position="20"/>
    </location>
</feature>
<gene>
    <name evidence="2" type="ORF">DXV75_04305</name>
</gene>
<organism evidence="2 3">
    <name type="scientific">Alteromonas aestuariivivens</name>
    <dbReference type="NCBI Taxonomy" id="1938339"/>
    <lineage>
        <taxon>Bacteria</taxon>
        <taxon>Pseudomonadati</taxon>
        <taxon>Pseudomonadota</taxon>
        <taxon>Gammaproteobacteria</taxon>
        <taxon>Alteromonadales</taxon>
        <taxon>Alteromonadaceae</taxon>
        <taxon>Alteromonas/Salinimonas group</taxon>
        <taxon>Alteromonas</taxon>
    </lineage>
</organism>
<keyword evidence="1" id="KW-0732">Signal</keyword>
<dbReference type="OrthoDB" id="5397661at2"/>
<protein>
    <submittedName>
        <fullName evidence="2">Uncharacterized protein</fullName>
    </submittedName>
</protein>
<evidence type="ECO:0000313" key="2">
    <source>
        <dbReference type="EMBL" id="RDV28185.1"/>
    </source>
</evidence>
<evidence type="ECO:0000256" key="1">
    <source>
        <dbReference type="SAM" id="SignalP"/>
    </source>
</evidence>
<dbReference type="RefSeq" id="WP_115592143.1">
    <property type="nucleotide sequence ID" value="NZ_QRHA01000002.1"/>
</dbReference>